<organism evidence="2 3">
    <name type="scientific">Microlunatus ginsengisoli</name>
    <dbReference type="NCBI Taxonomy" id="363863"/>
    <lineage>
        <taxon>Bacteria</taxon>
        <taxon>Bacillati</taxon>
        <taxon>Actinomycetota</taxon>
        <taxon>Actinomycetes</taxon>
        <taxon>Propionibacteriales</taxon>
        <taxon>Propionibacteriaceae</taxon>
        <taxon>Microlunatus</taxon>
    </lineage>
</organism>
<protein>
    <submittedName>
        <fullName evidence="2">Uncharacterized protein</fullName>
    </submittedName>
</protein>
<proteinExistence type="predicted"/>
<gene>
    <name evidence="2" type="ORF">GCM10022236_07700</name>
</gene>
<feature type="region of interest" description="Disordered" evidence="1">
    <location>
        <begin position="39"/>
        <end position="101"/>
    </location>
</feature>
<dbReference type="EMBL" id="BAABAB010000005">
    <property type="protein sequence ID" value="GAA3608410.1"/>
    <property type="molecule type" value="Genomic_DNA"/>
</dbReference>
<evidence type="ECO:0000313" key="3">
    <source>
        <dbReference type="Proteomes" id="UP001501490"/>
    </source>
</evidence>
<keyword evidence="3" id="KW-1185">Reference proteome</keyword>
<comment type="caution">
    <text evidence="2">The sequence shown here is derived from an EMBL/GenBank/DDBJ whole genome shotgun (WGS) entry which is preliminary data.</text>
</comment>
<evidence type="ECO:0000256" key="1">
    <source>
        <dbReference type="SAM" id="MobiDB-lite"/>
    </source>
</evidence>
<name>A0ABP6ZH06_9ACTN</name>
<evidence type="ECO:0000313" key="2">
    <source>
        <dbReference type="EMBL" id="GAA3608410.1"/>
    </source>
</evidence>
<dbReference type="Proteomes" id="UP001501490">
    <property type="component" value="Unassembled WGS sequence"/>
</dbReference>
<reference evidence="3" key="1">
    <citation type="journal article" date="2019" name="Int. J. Syst. Evol. Microbiol.">
        <title>The Global Catalogue of Microorganisms (GCM) 10K type strain sequencing project: providing services to taxonomists for standard genome sequencing and annotation.</title>
        <authorList>
            <consortium name="The Broad Institute Genomics Platform"/>
            <consortium name="The Broad Institute Genome Sequencing Center for Infectious Disease"/>
            <person name="Wu L."/>
            <person name="Ma J."/>
        </authorList>
    </citation>
    <scope>NUCLEOTIDE SEQUENCE [LARGE SCALE GENOMIC DNA]</scope>
    <source>
        <strain evidence="3">JCM 16929</strain>
    </source>
</reference>
<sequence>MPDRDLQRTGRDQSRLHLVGVDRQSGEFQLDGFHLGGFPLDGRRLRRVGHSDVRVPKTQQRRTGPSGRRDPADPPGGIDADQSAGRLERTLNHVVRSPVQH</sequence>
<accession>A0ABP6ZH06</accession>